<evidence type="ECO:0000256" key="7">
    <source>
        <dbReference type="SAM" id="Coils"/>
    </source>
</evidence>
<feature type="coiled-coil region" evidence="7">
    <location>
        <begin position="60"/>
        <end position="104"/>
    </location>
</feature>
<keyword evidence="7" id="KW-0175">Coiled coil</keyword>
<keyword evidence="9" id="KW-0732">Signal</keyword>
<dbReference type="GO" id="GO:0017038">
    <property type="term" value="P:protein import"/>
    <property type="evidence" value="ECO:0007669"/>
    <property type="project" value="TreeGrafter"/>
</dbReference>
<evidence type="ECO:0000256" key="4">
    <source>
        <dbReference type="ARBA" id="ARBA00022989"/>
    </source>
</evidence>
<keyword evidence="6" id="KW-0653">Protein transport</keyword>
<evidence type="ECO:0000256" key="6">
    <source>
        <dbReference type="RuleBase" id="RU004057"/>
    </source>
</evidence>
<evidence type="ECO:0000256" key="3">
    <source>
        <dbReference type="ARBA" id="ARBA00022692"/>
    </source>
</evidence>
<dbReference type="Pfam" id="PF01618">
    <property type="entry name" value="MotA_ExbB"/>
    <property type="match status" value="1"/>
</dbReference>
<evidence type="ECO:0000256" key="2">
    <source>
        <dbReference type="ARBA" id="ARBA00022475"/>
    </source>
</evidence>
<keyword evidence="4 8" id="KW-1133">Transmembrane helix</keyword>
<dbReference type="InterPro" id="IPR002898">
    <property type="entry name" value="MotA_ExbB_proton_chnl"/>
</dbReference>
<evidence type="ECO:0000256" key="8">
    <source>
        <dbReference type="SAM" id="Phobius"/>
    </source>
</evidence>
<sequence length="463" mass="50114">MKNYLSILFVLSLTFNTFIFAQDAEDEAVEVSTVEALLMLVKEGKTAEQTENSKREAKFMANKNKQAEILAAEKRELAKQERIADQLEAEYKKNEEILRVKEEAYQKELGSLVELFGHLQSSAGEAAVQFSGSLTSAQYGLERVSFLNDLTSKMSETTELPTIREIEGLWYELQREMVASGQVVSFETTVIDVDGESSTCNVTRVGLFNAVCDGKYLEYVSASGQYAFLPRQPAGRYTKTAKNVGQAEAGEEVKFGVDPTGPTGGSLLANLIQTPSLAERAAQGREVGYAIIFVGLIGIGIAFWKLWSLYVLGRAVKAQSSSKTVDVRNPLGRVLKVGEENFKKDIDTLELKLAEAIMAERPSIERGIGAVRIISVVAPLAGLLGTVTGMIVTFQMITLYGTGDPKLMAGGISQALVTTVLGLLVAIPTTLLHSFTASSAKGIISVLEEQSTGILAERAEGNN</sequence>
<feature type="domain" description="MotA/TolQ/ExbB proton channel" evidence="10">
    <location>
        <begin position="329"/>
        <end position="448"/>
    </location>
</feature>
<evidence type="ECO:0000259" key="10">
    <source>
        <dbReference type="Pfam" id="PF01618"/>
    </source>
</evidence>
<gene>
    <name evidence="11" type="ORF">EVA97_00365</name>
</gene>
<dbReference type="PANTHER" id="PTHR30625:SF11">
    <property type="entry name" value="MOTA_TOLQ_EXBB PROTON CHANNEL DOMAIN-CONTAINING PROTEIN"/>
    <property type="match status" value="1"/>
</dbReference>
<evidence type="ECO:0000313" key="11">
    <source>
        <dbReference type="EMBL" id="RZO29168.1"/>
    </source>
</evidence>
<feature type="transmembrane region" description="Helical" evidence="8">
    <location>
        <begin position="370"/>
        <end position="392"/>
    </location>
</feature>
<dbReference type="InterPro" id="IPR017270">
    <property type="entry name" value="MotA/TolQ/ExbB-rel"/>
</dbReference>
<dbReference type="PANTHER" id="PTHR30625">
    <property type="entry name" value="PROTEIN TOLQ"/>
    <property type="match status" value="1"/>
</dbReference>
<comment type="caution">
    <text evidence="11">The sequence shown here is derived from an EMBL/GenBank/DDBJ whole genome shotgun (WGS) entry which is preliminary data.</text>
</comment>
<accession>A0A520N6Q0</accession>
<comment type="subcellular location">
    <subcellularLocation>
        <location evidence="1">Cell membrane</location>
        <topology evidence="1">Multi-pass membrane protein</topology>
    </subcellularLocation>
    <subcellularLocation>
        <location evidence="6">Membrane</location>
        <topology evidence="6">Multi-pass membrane protein</topology>
    </subcellularLocation>
</comment>
<feature type="chain" id="PRO_5022112121" evidence="9">
    <location>
        <begin position="22"/>
        <end position="463"/>
    </location>
</feature>
<evidence type="ECO:0000256" key="5">
    <source>
        <dbReference type="ARBA" id="ARBA00023136"/>
    </source>
</evidence>
<feature type="transmembrane region" description="Helical" evidence="8">
    <location>
        <begin position="287"/>
        <end position="307"/>
    </location>
</feature>
<evidence type="ECO:0000313" key="12">
    <source>
        <dbReference type="Proteomes" id="UP000315283"/>
    </source>
</evidence>
<feature type="transmembrane region" description="Helical" evidence="8">
    <location>
        <begin position="412"/>
        <end position="432"/>
    </location>
</feature>
<keyword evidence="2" id="KW-1003">Cell membrane</keyword>
<keyword evidence="5 8" id="KW-0472">Membrane</keyword>
<dbReference type="PIRSF" id="PIRSF037714">
    <property type="entry name" value="TolR"/>
    <property type="match status" value="1"/>
</dbReference>
<evidence type="ECO:0000256" key="1">
    <source>
        <dbReference type="ARBA" id="ARBA00004651"/>
    </source>
</evidence>
<organism evidence="11 12">
    <name type="scientific">SAR86 cluster bacterium</name>
    <dbReference type="NCBI Taxonomy" id="2030880"/>
    <lineage>
        <taxon>Bacteria</taxon>
        <taxon>Pseudomonadati</taxon>
        <taxon>Pseudomonadota</taxon>
        <taxon>Gammaproteobacteria</taxon>
        <taxon>SAR86 cluster</taxon>
    </lineage>
</organism>
<keyword evidence="6" id="KW-0813">Transport</keyword>
<comment type="similarity">
    <text evidence="6">Belongs to the exbB/tolQ family.</text>
</comment>
<proteinExistence type="inferred from homology"/>
<evidence type="ECO:0000256" key="9">
    <source>
        <dbReference type="SAM" id="SignalP"/>
    </source>
</evidence>
<protein>
    <submittedName>
        <fullName evidence="11">MotA/TolQ/ExbB proton channel family protein</fullName>
    </submittedName>
</protein>
<dbReference type="EMBL" id="SHBJ01000002">
    <property type="protein sequence ID" value="RZO29168.1"/>
    <property type="molecule type" value="Genomic_DNA"/>
</dbReference>
<dbReference type="GO" id="GO:0005886">
    <property type="term" value="C:plasma membrane"/>
    <property type="evidence" value="ECO:0007669"/>
    <property type="project" value="UniProtKB-SubCell"/>
</dbReference>
<name>A0A520N6Q0_9GAMM</name>
<dbReference type="InterPro" id="IPR050790">
    <property type="entry name" value="ExbB/TolQ_transport"/>
</dbReference>
<keyword evidence="3 8" id="KW-0812">Transmembrane</keyword>
<dbReference type="AlphaFoldDB" id="A0A520N6Q0"/>
<reference evidence="11 12" key="1">
    <citation type="submission" date="2019-02" db="EMBL/GenBank/DDBJ databases">
        <title>Prokaryotic population dynamics and viral predation in marine succession experiment using metagenomics: the confinement effect.</title>
        <authorList>
            <person name="Haro-Moreno J.M."/>
            <person name="Rodriguez-Valera F."/>
            <person name="Lopez-Perez M."/>
        </authorList>
    </citation>
    <scope>NUCLEOTIDE SEQUENCE [LARGE SCALE GENOMIC DNA]</scope>
    <source>
        <strain evidence="11">MED-G164</strain>
    </source>
</reference>
<feature type="signal peptide" evidence="9">
    <location>
        <begin position="1"/>
        <end position="21"/>
    </location>
</feature>
<dbReference type="Proteomes" id="UP000315283">
    <property type="component" value="Unassembled WGS sequence"/>
</dbReference>